<keyword evidence="1 4" id="KW-0328">Glycosyltransferase</keyword>
<dbReference type="GO" id="GO:0016757">
    <property type="term" value="F:glycosyltransferase activity"/>
    <property type="evidence" value="ECO:0007669"/>
    <property type="project" value="UniProtKB-KW"/>
</dbReference>
<dbReference type="PANTHER" id="PTHR12526">
    <property type="entry name" value="GLYCOSYLTRANSFERASE"/>
    <property type="match status" value="1"/>
</dbReference>
<reference evidence="5" key="1">
    <citation type="journal article" date="2019" name="Int. J. Syst. Evol. Microbiol.">
        <title>The Global Catalogue of Microorganisms (GCM) 10K type strain sequencing project: providing services to taxonomists for standard genome sequencing and annotation.</title>
        <authorList>
            <consortium name="The Broad Institute Genomics Platform"/>
            <consortium name="The Broad Institute Genome Sequencing Center for Infectious Disease"/>
            <person name="Wu L."/>
            <person name="Ma J."/>
        </authorList>
    </citation>
    <scope>NUCLEOTIDE SEQUENCE [LARGE SCALE GENOMIC DNA]</scope>
    <source>
        <strain evidence="5">CCUG 49560</strain>
    </source>
</reference>
<keyword evidence="2 4" id="KW-0808">Transferase</keyword>
<dbReference type="Gene3D" id="3.40.50.2000">
    <property type="entry name" value="Glycogen Phosphorylase B"/>
    <property type="match status" value="2"/>
</dbReference>
<dbReference type="Proteomes" id="UP001595891">
    <property type="component" value="Unassembled WGS sequence"/>
</dbReference>
<accession>A0ABV9EP19</accession>
<evidence type="ECO:0000313" key="5">
    <source>
        <dbReference type="Proteomes" id="UP001595891"/>
    </source>
</evidence>
<dbReference type="SUPFAM" id="SSF53756">
    <property type="entry name" value="UDP-Glycosyltransferase/glycogen phosphorylase"/>
    <property type="match status" value="1"/>
</dbReference>
<dbReference type="Pfam" id="PF13439">
    <property type="entry name" value="Glyco_transf_4"/>
    <property type="match status" value="1"/>
</dbReference>
<gene>
    <name evidence="4" type="ORF">ACFO8L_35275</name>
</gene>
<organism evidence="4 5">
    <name type="scientific">Sphaerisporangium corydalis</name>
    <dbReference type="NCBI Taxonomy" id="1441875"/>
    <lineage>
        <taxon>Bacteria</taxon>
        <taxon>Bacillati</taxon>
        <taxon>Actinomycetota</taxon>
        <taxon>Actinomycetes</taxon>
        <taxon>Streptosporangiales</taxon>
        <taxon>Streptosporangiaceae</taxon>
        <taxon>Sphaerisporangium</taxon>
    </lineage>
</organism>
<protein>
    <submittedName>
        <fullName evidence="4">Glycosyltransferase</fullName>
        <ecNumber evidence="4">2.4.-.-</ecNumber>
    </submittedName>
</protein>
<dbReference type="Pfam" id="PF13692">
    <property type="entry name" value="Glyco_trans_1_4"/>
    <property type="match status" value="1"/>
</dbReference>
<name>A0ABV9EP19_9ACTN</name>
<dbReference type="EMBL" id="JBHSFN010000032">
    <property type="protein sequence ID" value="MFC4591401.1"/>
    <property type="molecule type" value="Genomic_DNA"/>
</dbReference>
<proteinExistence type="predicted"/>
<evidence type="ECO:0000256" key="1">
    <source>
        <dbReference type="ARBA" id="ARBA00022676"/>
    </source>
</evidence>
<sequence length="379" mass="40380">MARTYGFLSTHPPTQCGLATFNSALASHLTRGGMRGGIVRVVSEGDDERPVPGVVHTWGPDRPDGWKAAADALDQFDVAVVQHEYGIYPGPDGQDVLPLLRRLTVPSVVVLHTVLTRPTPRQRRLLEQIVAAAGAVVTMTGTARDRLLAGYHVDGGKVSVIPHGAADHARVPAQRRLRPHLLTWGLIGPGKGIEWALRALALLGDLTPPPTYTVAGKTHPKVLEHHGEAYRNRLHRIGTKLGVAPSVRYDPVYRDDASLSRLIRSADVVVLPYDSPEQVTSGVLIEAVAAGIPIVATSFPHAVELLTGGPGLLVPHADPAALALAVRRILTEPGLANDLAGRTPALVPALLWPAVAARYEEVARFLLADRPPAVVAAMP</sequence>
<dbReference type="EC" id="2.4.-.-" evidence="4"/>
<feature type="domain" description="Glycosyltransferase subfamily 4-like N-terminal" evidence="3">
    <location>
        <begin position="17"/>
        <end position="164"/>
    </location>
</feature>
<evidence type="ECO:0000313" key="4">
    <source>
        <dbReference type="EMBL" id="MFC4591401.1"/>
    </source>
</evidence>
<keyword evidence="5" id="KW-1185">Reference proteome</keyword>
<dbReference type="RefSeq" id="WP_262844810.1">
    <property type="nucleotide sequence ID" value="NZ_JANZYP010000033.1"/>
</dbReference>
<dbReference type="PANTHER" id="PTHR12526:SF572">
    <property type="entry name" value="BLL5144 PROTEIN"/>
    <property type="match status" value="1"/>
</dbReference>
<evidence type="ECO:0000256" key="2">
    <source>
        <dbReference type="ARBA" id="ARBA00022679"/>
    </source>
</evidence>
<dbReference type="InterPro" id="IPR028098">
    <property type="entry name" value="Glyco_trans_4-like_N"/>
</dbReference>
<evidence type="ECO:0000259" key="3">
    <source>
        <dbReference type="Pfam" id="PF13439"/>
    </source>
</evidence>
<comment type="caution">
    <text evidence="4">The sequence shown here is derived from an EMBL/GenBank/DDBJ whole genome shotgun (WGS) entry which is preliminary data.</text>
</comment>